<dbReference type="OrthoDB" id="294730at2759"/>
<evidence type="ECO:0000256" key="1">
    <source>
        <dbReference type="ARBA" id="ARBA00004141"/>
    </source>
</evidence>
<gene>
    <name evidence="9" type="ORF">G6O67_005657</name>
</gene>
<keyword evidence="4 7" id="KW-1133">Transmembrane helix</keyword>
<sequence>MDSAKSSSPPESSRGSNRDVETGHQRRRGLFLGGKAFAIGPRIAPLPPALRNDAVYQGDDDSGAAILQRQLAAEQHQAIQYRTCSWQKTAALLFSEYISLAVMSFPLAYAYLGLVPGLVLTVAIAAVTLYTSLVLWEFCLRHPEVRDVCDIGQMLFWGKEWAWWATTVMFILNNIFVQGIHVVVGAQYLNTMTASVRLGGCPTVLFSLAITVAGWLISLPRTFSILSRLGTVSAVSTFLSLFLATIFAAIQGKPTGYDPGGLGEPRVTAWPGPRTTFVQAVSAALAMSFTFFGQITLPSFIAEMRDPREFPKSLWACTVAETVTFSIVGAVIYVFTGDQYVRSPAFGSLHGLYRKISFSFLLPTILFLGCLYASLTTRFIFFRLFRNTRHLKDHTVVGWASWAGILLATWASAFIISQVIPFFSSLLSVISSLFNSWFGLIFWGIAFFRMRHADRKTGKVTGLVSDAMLQAVNHFIVGIGLFYLGAGTYASVQSILDSFAAGEVGGVFRCRSDGL</sequence>
<evidence type="ECO:0000256" key="3">
    <source>
        <dbReference type="ARBA" id="ARBA00022692"/>
    </source>
</evidence>
<evidence type="ECO:0000313" key="9">
    <source>
        <dbReference type="EMBL" id="KAF4506977.1"/>
    </source>
</evidence>
<feature type="transmembrane region" description="Helical" evidence="7">
    <location>
        <begin position="229"/>
        <end position="250"/>
    </location>
</feature>
<comment type="similarity">
    <text evidence="2">Belongs to the amino acid/polyamine transporter 2 family.</text>
</comment>
<organism evidence="9 10">
    <name type="scientific">Ophiocordyceps sinensis</name>
    <dbReference type="NCBI Taxonomy" id="72228"/>
    <lineage>
        <taxon>Eukaryota</taxon>
        <taxon>Fungi</taxon>
        <taxon>Dikarya</taxon>
        <taxon>Ascomycota</taxon>
        <taxon>Pezizomycotina</taxon>
        <taxon>Sordariomycetes</taxon>
        <taxon>Hypocreomycetidae</taxon>
        <taxon>Hypocreales</taxon>
        <taxon>Ophiocordycipitaceae</taxon>
        <taxon>Ophiocordyceps</taxon>
    </lineage>
</organism>
<evidence type="ECO:0000256" key="5">
    <source>
        <dbReference type="ARBA" id="ARBA00023136"/>
    </source>
</evidence>
<feature type="transmembrane region" description="Helical" evidence="7">
    <location>
        <begin position="161"/>
        <end position="184"/>
    </location>
</feature>
<feature type="transmembrane region" description="Helical" evidence="7">
    <location>
        <begin position="426"/>
        <end position="448"/>
    </location>
</feature>
<proteinExistence type="inferred from homology"/>
<evidence type="ECO:0000256" key="4">
    <source>
        <dbReference type="ARBA" id="ARBA00022989"/>
    </source>
</evidence>
<keyword evidence="3 7" id="KW-0812">Transmembrane</keyword>
<dbReference type="PANTHER" id="PTHR22950:SF20">
    <property type="entry name" value="AMINO ACID TRANSPORTER (EUROFUNG)"/>
    <property type="match status" value="1"/>
</dbReference>
<dbReference type="InterPro" id="IPR013057">
    <property type="entry name" value="AA_transpt_TM"/>
</dbReference>
<keyword evidence="5 7" id="KW-0472">Membrane</keyword>
<accession>A0A8H4PLJ4</accession>
<dbReference type="Proteomes" id="UP000557566">
    <property type="component" value="Unassembled WGS sequence"/>
</dbReference>
<feature type="transmembrane region" description="Helical" evidence="7">
    <location>
        <begin position="314"/>
        <end position="336"/>
    </location>
</feature>
<feature type="compositionally biased region" description="Low complexity" evidence="6">
    <location>
        <begin position="1"/>
        <end position="15"/>
    </location>
</feature>
<comment type="subcellular location">
    <subcellularLocation>
        <location evidence="1">Membrane</location>
        <topology evidence="1">Multi-pass membrane protein</topology>
    </subcellularLocation>
</comment>
<feature type="transmembrane region" description="Helical" evidence="7">
    <location>
        <begin position="90"/>
        <end position="112"/>
    </location>
</feature>
<feature type="transmembrane region" description="Helical" evidence="7">
    <location>
        <begin position="196"/>
        <end position="217"/>
    </location>
</feature>
<dbReference type="GO" id="GO:0015179">
    <property type="term" value="F:L-amino acid transmembrane transporter activity"/>
    <property type="evidence" value="ECO:0007669"/>
    <property type="project" value="TreeGrafter"/>
</dbReference>
<feature type="transmembrane region" description="Helical" evidence="7">
    <location>
        <begin position="396"/>
        <end position="420"/>
    </location>
</feature>
<dbReference type="AlphaFoldDB" id="A0A8H4PLJ4"/>
<dbReference type="GO" id="GO:0016020">
    <property type="term" value="C:membrane"/>
    <property type="evidence" value="ECO:0007669"/>
    <property type="project" value="UniProtKB-SubCell"/>
</dbReference>
<protein>
    <recommendedName>
        <fullName evidence="8">Amino acid transporter transmembrane domain-containing protein</fullName>
    </recommendedName>
</protein>
<dbReference type="FunFam" id="1.20.1740.10:FF:000039">
    <property type="entry name" value="Neutral amino acid transporter (Eurofung)"/>
    <property type="match status" value="1"/>
</dbReference>
<name>A0A8H4PLJ4_9HYPO</name>
<feature type="transmembrane region" description="Helical" evidence="7">
    <location>
        <begin position="356"/>
        <end position="375"/>
    </location>
</feature>
<feature type="region of interest" description="Disordered" evidence="6">
    <location>
        <begin position="1"/>
        <end position="24"/>
    </location>
</feature>
<evidence type="ECO:0000259" key="8">
    <source>
        <dbReference type="Pfam" id="PF01490"/>
    </source>
</evidence>
<dbReference type="PANTHER" id="PTHR22950">
    <property type="entry name" value="AMINO ACID TRANSPORTER"/>
    <property type="match status" value="1"/>
</dbReference>
<feature type="transmembrane region" description="Helical" evidence="7">
    <location>
        <begin position="460"/>
        <end position="484"/>
    </location>
</feature>
<evidence type="ECO:0000256" key="7">
    <source>
        <dbReference type="SAM" id="Phobius"/>
    </source>
</evidence>
<dbReference type="Pfam" id="PF01490">
    <property type="entry name" value="Aa_trans"/>
    <property type="match status" value="1"/>
</dbReference>
<evidence type="ECO:0000313" key="10">
    <source>
        <dbReference type="Proteomes" id="UP000557566"/>
    </source>
</evidence>
<dbReference type="EMBL" id="JAAVMX010000006">
    <property type="protein sequence ID" value="KAF4506977.1"/>
    <property type="molecule type" value="Genomic_DNA"/>
</dbReference>
<evidence type="ECO:0000256" key="6">
    <source>
        <dbReference type="SAM" id="MobiDB-lite"/>
    </source>
</evidence>
<keyword evidence="10" id="KW-1185">Reference proteome</keyword>
<reference evidence="9 10" key="1">
    <citation type="journal article" date="2020" name="Genome Biol. Evol.">
        <title>A new high-quality draft genome assembly of the Chinese cordyceps Ophiocordyceps sinensis.</title>
        <authorList>
            <person name="Shu R."/>
            <person name="Zhang J."/>
            <person name="Meng Q."/>
            <person name="Zhang H."/>
            <person name="Zhou G."/>
            <person name="Li M."/>
            <person name="Wu P."/>
            <person name="Zhao Y."/>
            <person name="Chen C."/>
            <person name="Qin Q."/>
        </authorList>
    </citation>
    <scope>NUCLEOTIDE SEQUENCE [LARGE SCALE GENOMIC DNA]</scope>
    <source>
        <strain evidence="9 10">IOZ07</strain>
    </source>
</reference>
<feature type="transmembrane region" description="Helical" evidence="7">
    <location>
        <begin position="118"/>
        <end position="140"/>
    </location>
</feature>
<feature type="domain" description="Amino acid transporter transmembrane" evidence="8">
    <location>
        <begin position="83"/>
        <end position="489"/>
    </location>
</feature>
<feature type="transmembrane region" description="Helical" evidence="7">
    <location>
        <begin position="277"/>
        <end position="302"/>
    </location>
</feature>
<comment type="caution">
    <text evidence="9">The sequence shown here is derived from an EMBL/GenBank/DDBJ whole genome shotgun (WGS) entry which is preliminary data.</text>
</comment>
<evidence type="ECO:0000256" key="2">
    <source>
        <dbReference type="ARBA" id="ARBA00008066"/>
    </source>
</evidence>